<keyword evidence="4" id="KW-1185">Reference proteome</keyword>
<dbReference type="Proteomes" id="UP000016843">
    <property type="component" value="Unassembled WGS sequence"/>
</dbReference>
<protein>
    <submittedName>
        <fullName evidence="3">Oxidoreductase</fullName>
    </submittedName>
</protein>
<dbReference type="InterPro" id="IPR055170">
    <property type="entry name" value="GFO_IDH_MocA-like_dom"/>
</dbReference>
<name>U5BU06_9BACT</name>
<dbReference type="SUPFAM" id="SSF51735">
    <property type="entry name" value="NAD(P)-binding Rossmann-fold domains"/>
    <property type="match status" value="1"/>
</dbReference>
<feature type="domain" description="Gfo/Idh/MocA-like oxidoreductase N-terminal" evidence="1">
    <location>
        <begin position="25"/>
        <end position="143"/>
    </location>
</feature>
<dbReference type="EMBL" id="AWXR01000066">
    <property type="protein sequence ID" value="ERM81014.1"/>
    <property type="molecule type" value="Genomic_DNA"/>
</dbReference>
<evidence type="ECO:0000259" key="1">
    <source>
        <dbReference type="Pfam" id="PF01408"/>
    </source>
</evidence>
<dbReference type="InterPro" id="IPR000683">
    <property type="entry name" value="Gfo/Idh/MocA-like_OxRdtase_N"/>
</dbReference>
<dbReference type="PANTHER" id="PTHR43377:SF1">
    <property type="entry name" value="BILIVERDIN REDUCTASE A"/>
    <property type="match status" value="1"/>
</dbReference>
<evidence type="ECO:0000313" key="4">
    <source>
        <dbReference type="Proteomes" id="UP000016843"/>
    </source>
</evidence>
<dbReference type="eggNOG" id="COG0673">
    <property type="taxonomic scope" value="Bacteria"/>
</dbReference>
<proteinExistence type="predicted"/>
<dbReference type="PATRIC" id="fig|1123057.7.peg.4115"/>
<comment type="caution">
    <text evidence="3">The sequence shown here is derived from an EMBL/GenBank/DDBJ whole genome shotgun (WGS) entry which is preliminary data.</text>
</comment>
<dbReference type="AlphaFoldDB" id="U5BU06"/>
<organism evidence="3 4">
    <name type="scientific">Rhodonellum psychrophilum GCM71 = DSM 17998</name>
    <dbReference type="NCBI Taxonomy" id="1123057"/>
    <lineage>
        <taxon>Bacteria</taxon>
        <taxon>Pseudomonadati</taxon>
        <taxon>Bacteroidota</taxon>
        <taxon>Cytophagia</taxon>
        <taxon>Cytophagales</taxon>
        <taxon>Cytophagaceae</taxon>
        <taxon>Rhodonellum</taxon>
    </lineage>
</organism>
<dbReference type="GO" id="GO:0000166">
    <property type="term" value="F:nucleotide binding"/>
    <property type="evidence" value="ECO:0007669"/>
    <property type="project" value="InterPro"/>
</dbReference>
<dbReference type="Gene3D" id="3.30.360.10">
    <property type="entry name" value="Dihydrodipicolinate Reductase, domain 2"/>
    <property type="match status" value="1"/>
</dbReference>
<dbReference type="PANTHER" id="PTHR43377">
    <property type="entry name" value="BILIVERDIN REDUCTASE A"/>
    <property type="match status" value="1"/>
</dbReference>
<gene>
    <name evidence="3" type="ORF">P872_11470</name>
</gene>
<feature type="domain" description="GFO/IDH/MocA-like oxidoreductase" evidence="2">
    <location>
        <begin position="151"/>
        <end position="274"/>
    </location>
</feature>
<dbReference type="InterPro" id="IPR051450">
    <property type="entry name" value="Gfo/Idh/MocA_Oxidoreductases"/>
</dbReference>
<evidence type="ECO:0000313" key="3">
    <source>
        <dbReference type="EMBL" id="ERM81014.1"/>
    </source>
</evidence>
<dbReference type="InterPro" id="IPR036291">
    <property type="entry name" value="NAD(P)-bd_dom_sf"/>
</dbReference>
<dbReference type="Gene3D" id="3.40.50.720">
    <property type="entry name" value="NAD(P)-binding Rossmann-like Domain"/>
    <property type="match status" value="1"/>
</dbReference>
<dbReference type="SUPFAM" id="SSF55347">
    <property type="entry name" value="Glyceraldehyde-3-phosphate dehydrogenase-like, C-terminal domain"/>
    <property type="match status" value="1"/>
</dbReference>
<dbReference type="Pfam" id="PF01408">
    <property type="entry name" value="GFO_IDH_MocA"/>
    <property type="match status" value="1"/>
</dbReference>
<accession>U5BU06</accession>
<sequence length="360" mass="40379">MGFILEIHFWLQLKKLSEIRLNKMVKVALIGAGKMGISHLSILGAHPNVEIVGVCDTSKMVVDVLERYSGYKCFSDYLKMVDESQPDAVFVAVPTKHHYPMVKQLLKRGIHVFTEKPFCLNPEESFELSQLAKQTGLVNQVGYHNKFVGTFKEVKKLVKEGFIGEITHFQGEAYGPVAVKKKSETWRSDPNEGGGCLMDYASHVIDLINDIIAPIESCKGSILKSIYSKNVDDSVYALVSIKSGVSGVISVNWSDETYRKMSTSITIIGTEGKIVSDANELKIYFKGDKFPKGYSKGWNVKYVTDLTDEVNFYLRGEEYSAQIDYFIKSVKGETKKDINTFDSAWKTDKTISLIKNQSTL</sequence>
<dbReference type="Pfam" id="PF22725">
    <property type="entry name" value="GFO_IDH_MocA_C3"/>
    <property type="match status" value="1"/>
</dbReference>
<evidence type="ECO:0000259" key="2">
    <source>
        <dbReference type="Pfam" id="PF22725"/>
    </source>
</evidence>
<reference evidence="3 4" key="1">
    <citation type="journal article" date="2013" name="Genome Announc.">
        <title>Draft Genome Sequence of the Psychrophilic and Alkaliphilic Rhodonellum psychrophilum Strain GCM71T.</title>
        <authorList>
            <person name="Hauptmann A.L."/>
            <person name="Glaring M.A."/>
            <person name="Hallin P.F."/>
            <person name="Prieme A."/>
            <person name="Stougaard P."/>
        </authorList>
    </citation>
    <scope>NUCLEOTIDE SEQUENCE [LARGE SCALE GENOMIC DNA]</scope>
    <source>
        <strain evidence="3 4">GCM71</strain>
    </source>
</reference>